<keyword evidence="2" id="KW-1185">Reference proteome</keyword>
<gene>
    <name evidence="1" type="ORF">SAMN02745243_02669</name>
</gene>
<accession>A0A1M6REH3</accession>
<protein>
    <submittedName>
        <fullName evidence="1">Uncharacterized protein</fullName>
    </submittedName>
</protein>
<dbReference type="EMBL" id="FQZY01000042">
    <property type="protein sequence ID" value="SHK30885.1"/>
    <property type="molecule type" value="Genomic_DNA"/>
</dbReference>
<organism evidence="1 2">
    <name type="scientific">Hespellia stercorisuis DSM 15480</name>
    <dbReference type="NCBI Taxonomy" id="1121950"/>
    <lineage>
        <taxon>Bacteria</taxon>
        <taxon>Bacillati</taxon>
        <taxon>Bacillota</taxon>
        <taxon>Clostridia</taxon>
        <taxon>Lachnospirales</taxon>
        <taxon>Lachnospiraceae</taxon>
        <taxon>Hespellia</taxon>
    </lineage>
</organism>
<dbReference type="AlphaFoldDB" id="A0A1M6REH3"/>
<sequence>MTTEEAMQKQMPKKPVQIIKRMNGYIGACAVCGGHVLRVQYWDSKIEERTK</sequence>
<dbReference type="Proteomes" id="UP000184301">
    <property type="component" value="Unassembled WGS sequence"/>
</dbReference>
<evidence type="ECO:0000313" key="2">
    <source>
        <dbReference type="Proteomes" id="UP000184301"/>
    </source>
</evidence>
<evidence type="ECO:0000313" key="1">
    <source>
        <dbReference type="EMBL" id="SHK30885.1"/>
    </source>
</evidence>
<reference evidence="1 2" key="1">
    <citation type="submission" date="2016-11" db="EMBL/GenBank/DDBJ databases">
        <authorList>
            <person name="Jaros S."/>
            <person name="Januszkiewicz K."/>
            <person name="Wedrychowicz H."/>
        </authorList>
    </citation>
    <scope>NUCLEOTIDE SEQUENCE [LARGE SCALE GENOMIC DNA]</scope>
    <source>
        <strain evidence="1 2">DSM 15480</strain>
    </source>
</reference>
<proteinExistence type="predicted"/>
<name>A0A1M6REH3_9FIRM</name>